<protein>
    <recommendedName>
        <fullName evidence="1">DUF7848 domain-containing protein</fullName>
    </recommendedName>
</protein>
<proteinExistence type="predicted"/>
<sequence>MSREAFCVAADCRATSGGVERQEEVDAWCLDHAERHPGHDRFRRVVTEYRLIGEARTDRGTSVN</sequence>
<dbReference type="EMBL" id="CP054929">
    <property type="protein sequence ID" value="QKW49978.1"/>
    <property type="molecule type" value="Genomic_DNA"/>
</dbReference>
<accession>A0A7H8N884</accession>
<evidence type="ECO:0000313" key="2">
    <source>
        <dbReference type="EMBL" id="QKW49978.1"/>
    </source>
</evidence>
<dbReference type="AlphaFoldDB" id="A0A7H8N884"/>
<name>A0A7H8N884_9ACTN</name>
<dbReference type="RefSeq" id="WP_176161713.1">
    <property type="nucleotide sequence ID" value="NZ_CP054929.1"/>
</dbReference>
<organism evidence="2 3">
    <name type="scientific">Streptomyces buecherae</name>
    <dbReference type="NCBI Taxonomy" id="2763006"/>
    <lineage>
        <taxon>Bacteria</taxon>
        <taxon>Bacillati</taxon>
        <taxon>Actinomycetota</taxon>
        <taxon>Actinomycetes</taxon>
        <taxon>Kitasatosporales</taxon>
        <taxon>Streptomycetaceae</taxon>
        <taxon>Streptomyces</taxon>
    </lineage>
</organism>
<evidence type="ECO:0000313" key="3">
    <source>
        <dbReference type="Proteomes" id="UP000509303"/>
    </source>
</evidence>
<dbReference type="Proteomes" id="UP000509303">
    <property type="component" value="Chromosome"/>
</dbReference>
<reference evidence="2 3" key="1">
    <citation type="submission" date="2020-06" db="EMBL/GenBank/DDBJ databases">
        <title>Genome mining for natural products.</title>
        <authorList>
            <person name="Zhang B."/>
            <person name="Shi J."/>
            <person name="Ge H."/>
        </authorList>
    </citation>
    <scope>NUCLEOTIDE SEQUENCE [LARGE SCALE GENOMIC DNA]</scope>
    <source>
        <strain evidence="2 3">NA00687</strain>
    </source>
</reference>
<keyword evidence="3" id="KW-1185">Reference proteome</keyword>
<dbReference type="InterPro" id="IPR057170">
    <property type="entry name" value="DUF7848"/>
</dbReference>
<dbReference type="Pfam" id="PF25232">
    <property type="entry name" value="DUF7848"/>
    <property type="match status" value="1"/>
</dbReference>
<evidence type="ECO:0000259" key="1">
    <source>
        <dbReference type="Pfam" id="PF25232"/>
    </source>
</evidence>
<feature type="domain" description="DUF7848" evidence="1">
    <location>
        <begin position="3"/>
        <end position="49"/>
    </location>
</feature>
<gene>
    <name evidence="2" type="ORF">HUT08_10970</name>
</gene>